<accession>A0A1C3S6S0</accession>
<organism evidence="1 2">
    <name type="scientific">Escherichia phage vB_Eco_slurp01</name>
    <dbReference type="NCBI Taxonomy" id="1874688"/>
    <lineage>
        <taxon>Viruses</taxon>
        <taxon>Duplodnaviria</taxon>
        <taxon>Heunggongvirae</taxon>
        <taxon>Uroviricota</taxon>
        <taxon>Caudoviricetes</taxon>
        <taxon>Asteriusvirus</taxon>
        <taxon>Asteriusvirus PBECO4</taxon>
    </lineage>
</organism>
<sequence>MQNEMIYLTNEEFQEKMLKTKNITLKFGPNQSISEVSANVLFQKLPYVLGTDKQEFMVQNMIEHLMMSIKEKVNAK</sequence>
<evidence type="ECO:0000313" key="1">
    <source>
        <dbReference type="EMBL" id="SCA80210.1"/>
    </source>
</evidence>
<reference evidence="1 2" key="1">
    <citation type="submission" date="2016-07" db="EMBL/GenBank/DDBJ databases">
        <authorList>
            <person name="Millard A."/>
        </authorList>
    </citation>
    <scope>NUCLEOTIDE SEQUENCE [LARGE SCALE GENOMIC DNA]</scope>
</reference>
<dbReference type="Proteomes" id="UP000279386">
    <property type="component" value="Segment"/>
</dbReference>
<proteinExistence type="predicted"/>
<evidence type="ECO:0000313" key="2">
    <source>
        <dbReference type="Proteomes" id="UP000279386"/>
    </source>
</evidence>
<gene>
    <name evidence="1" type="ORF">PSLUR01_00233</name>
</gene>
<dbReference type="EMBL" id="LT603033">
    <property type="protein sequence ID" value="SCA80210.1"/>
    <property type="molecule type" value="Genomic_DNA"/>
</dbReference>
<protein>
    <submittedName>
        <fullName evidence="1">Uncharacterized protein</fullName>
    </submittedName>
</protein>
<name>A0A1C3S6S0_9CAUD</name>